<sequence length="219" mass="24005">MKTDQILQQEVHDAIRWEPLLQNDQINVAVKDGIVTLKGTVTDYYKKSAAENAARDVAGVTAVLEHIDVRGLKTAPSDDEIATAAIELLQRSWSMPVDRVKIKVENGWLTLEGEIPCLYQKMDAKALVSYLPGVKGITNAIKVTSEMNDGIEQKEVMAALQRNSEVNTKDITVKVTGTGVRLSGYVASLYQKQEAERIASKTKGISSVSNRLIVIHAIS</sequence>
<keyword evidence="3" id="KW-1185">Reference proteome</keyword>
<evidence type="ECO:0000259" key="1">
    <source>
        <dbReference type="PROSITE" id="PS50914"/>
    </source>
</evidence>
<feature type="domain" description="BON" evidence="1">
    <location>
        <begin position="148"/>
        <end position="216"/>
    </location>
</feature>
<organism evidence="2 3">
    <name type="scientific">Flavobacterium noncentrifugens</name>
    <dbReference type="NCBI Taxonomy" id="1128970"/>
    <lineage>
        <taxon>Bacteria</taxon>
        <taxon>Pseudomonadati</taxon>
        <taxon>Bacteroidota</taxon>
        <taxon>Flavobacteriia</taxon>
        <taxon>Flavobacteriales</taxon>
        <taxon>Flavobacteriaceae</taxon>
        <taxon>Flavobacterium</taxon>
    </lineage>
</organism>
<dbReference type="SMART" id="SM00749">
    <property type="entry name" value="BON"/>
    <property type="match status" value="2"/>
</dbReference>
<dbReference type="Proteomes" id="UP000199580">
    <property type="component" value="Unassembled WGS sequence"/>
</dbReference>
<dbReference type="OrthoDB" id="870892at2"/>
<dbReference type="InterPro" id="IPR007055">
    <property type="entry name" value="BON_dom"/>
</dbReference>
<dbReference type="STRING" id="1128970.SAMN04487935_1989"/>
<dbReference type="Pfam" id="PF04972">
    <property type="entry name" value="BON"/>
    <property type="match status" value="3"/>
</dbReference>
<dbReference type="InterPro" id="IPR014004">
    <property type="entry name" value="Transpt-assoc_nodulatn_dom_bac"/>
</dbReference>
<dbReference type="PANTHER" id="PTHR34606:SF15">
    <property type="entry name" value="BON DOMAIN-CONTAINING PROTEIN"/>
    <property type="match status" value="1"/>
</dbReference>
<dbReference type="RefSeq" id="WP_091394487.1">
    <property type="nucleotide sequence ID" value="NZ_BKAI01000004.1"/>
</dbReference>
<protein>
    <submittedName>
        <fullName evidence="2">Osmotically-inducible protein OsmY, contains BON domain</fullName>
    </submittedName>
</protein>
<evidence type="ECO:0000313" key="3">
    <source>
        <dbReference type="Proteomes" id="UP000199580"/>
    </source>
</evidence>
<dbReference type="Gene3D" id="3.30.1340.30">
    <property type="match status" value="3"/>
</dbReference>
<dbReference type="PROSITE" id="PS50914">
    <property type="entry name" value="BON"/>
    <property type="match status" value="3"/>
</dbReference>
<reference evidence="2 3" key="1">
    <citation type="submission" date="2016-10" db="EMBL/GenBank/DDBJ databases">
        <authorList>
            <person name="de Groot N.N."/>
        </authorList>
    </citation>
    <scope>NUCLEOTIDE SEQUENCE [LARGE SCALE GENOMIC DNA]</scope>
    <source>
        <strain evidence="2 3">CGMCC 1.10076</strain>
    </source>
</reference>
<name>A0A1G8WYI1_9FLAO</name>
<gene>
    <name evidence="2" type="ORF">SAMN04487935_1989</name>
</gene>
<dbReference type="InterPro" id="IPR051686">
    <property type="entry name" value="Lipoprotein_DolP"/>
</dbReference>
<accession>A0A1G8WYI1</accession>
<dbReference type="EMBL" id="FNEZ01000002">
    <property type="protein sequence ID" value="SDJ83117.1"/>
    <property type="molecule type" value="Genomic_DNA"/>
</dbReference>
<dbReference type="AlphaFoldDB" id="A0A1G8WYI1"/>
<feature type="domain" description="BON" evidence="1">
    <location>
        <begin position="3"/>
        <end position="71"/>
    </location>
</feature>
<feature type="domain" description="BON" evidence="1">
    <location>
        <begin position="77"/>
        <end position="145"/>
    </location>
</feature>
<dbReference type="PANTHER" id="PTHR34606">
    <property type="entry name" value="BON DOMAIN-CONTAINING PROTEIN"/>
    <property type="match status" value="1"/>
</dbReference>
<evidence type="ECO:0000313" key="2">
    <source>
        <dbReference type="EMBL" id="SDJ83117.1"/>
    </source>
</evidence>
<proteinExistence type="predicted"/>